<dbReference type="Gene3D" id="2.130.10.10">
    <property type="entry name" value="YVTN repeat-like/Quinoprotein amine dehydrogenase"/>
    <property type="match status" value="2"/>
</dbReference>
<dbReference type="GO" id="GO:1990757">
    <property type="term" value="F:ubiquitin ligase activator activity"/>
    <property type="evidence" value="ECO:0007669"/>
    <property type="project" value="TreeGrafter"/>
</dbReference>
<accession>A0A5N6TMT5</accession>
<dbReference type="SMART" id="SM00320">
    <property type="entry name" value="WD40"/>
    <property type="match status" value="3"/>
</dbReference>
<dbReference type="InterPro" id="IPR036322">
    <property type="entry name" value="WD40_repeat_dom_sf"/>
</dbReference>
<evidence type="ECO:0000313" key="4">
    <source>
        <dbReference type="EMBL" id="KAE8147421.1"/>
    </source>
</evidence>
<dbReference type="Pfam" id="PF00400">
    <property type="entry name" value="WD40"/>
    <property type="match status" value="1"/>
</dbReference>
<protein>
    <submittedName>
        <fullName evidence="4">WD40-repeat-containing domain protein</fullName>
    </submittedName>
</protein>
<keyword evidence="2" id="KW-0677">Repeat</keyword>
<dbReference type="GO" id="GO:0031145">
    <property type="term" value="P:anaphase-promoting complex-dependent catabolic process"/>
    <property type="evidence" value="ECO:0007669"/>
    <property type="project" value="TreeGrafter"/>
</dbReference>
<dbReference type="InterPro" id="IPR001680">
    <property type="entry name" value="WD40_rpt"/>
</dbReference>
<dbReference type="EMBL" id="ML742208">
    <property type="protein sequence ID" value="KAE8147421.1"/>
    <property type="molecule type" value="Genomic_DNA"/>
</dbReference>
<keyword evidence="1 3" id="KW-0853">WD repeat</keyword>
<gene>
    <name evidence="4" type="ORF">BDV25DRAFT_169103</name>
</gene>
<dbReference type="GO" id="GO:1905786">
    <property type="term" value="P:positive regulation of anaphase-promoting complex-dependent catabolic process"/>
    <property type="evidence" value="ECO:0007669"/>
    <property type="project" value="TreeGrafter"/>
</dbReference>
<evidence type="ECO:0000313" key="5">
    <source>
        <dbReference type="Proteomes" id="UP000325780"/>
    </source>
</evidence>
<dbReference type="PROSITE" id="PS50294">
    <property type="entry name" value="WD_REPEATS_REGION"/>
    <property type="match status" value="1"/>
</dbReference>
<evidence type="ECO:0000256" key="3">
    <source>
        <dbReference type="PROSITE-ProRule" id="PRU00221"/>
    </source>
</evidence>
<dbReference type="PANTHER" id="PTHR19918">
    <property type="entry name" value="CELL DIVISION CYCLE 20 CDC20 FIZZY -RELATED"/>
    <property type="match status" value="1"/>
</dbReference>
<reference evidence="4 5" key="1">
    <citation type="submission" date="2019-04" db="EMBL/GenBank/DDBJ databases">
        <title>Friends and foes A comparative genomics study of 23 Aspergillus species from section Flavi.</title>
        <authorList>
            <consortium name="DOE Joint Genome Institute"/>
            <person name="Kjaerbolling I."/>
            <person name="Vesth T."/>
            <person name="Frisvad J.C."/>
            <person name="Nybo J.L."/>
            <person name="Theobald S."/>
            <person name="Kildgaard S."/>
            <person name="Isbrandt T."/>
            <person name="Kuo A."/>
            <person name="Sato A."/>
            <person name="Lyhne E.K."/>
            <person name="Kogle M.E."/>
            <person name="Wiebenga A."/>
            <person name="Kun R.S."/>
            <person name="Lubbers R.J."/>
            <person name="Makela M.R."/>
            <person name="Barry K."/>
            <person name="Chovatia M."/>
            <person name="Clum A."/>
            <person name="Daum C."/>
            <person name="Haridas S."/>
            <person name="He G."/>
            <person name="LaButti K."/>
            <person name="Lipzen A."/>
            <person name="Mondo S."/>
            <person name="Riley R."/>
            <person name="Salamov A."/>
            <person name="Simmons B.A."/>
            <person name="Magnuson J.K."/>
            <person name="Henrissat B."/>
            <person name="Mortensen U.H."/>
            <person name="Larsen T.O."/>
            <person name="Devries R.P."/>
            <person name="Grigoriev I.V."/>
            <person name="Machida M."/>
            <person name="Baker S.E."/>
            <person name="Andersen M.R."/>
        </authorList>
    </citation>
    <scope>NUCLEOTIDE SEQUENCE [LARGE SCALE GENOMIC DNA]</scope>
    <source>
        <strain evidence="4 5">IBT 18842</strain>
    </source>
</reference>
<sequence length="767" mass="84976">MPTERNRSKARKFFISGTAKNNSKPLNTPDRFVPTRQSMAPSTLFHTSKNPQELSYEEKLLRHRFHKEDPFLSARTRGPAAIPRLRIGLHGTRRVPQLISDSITTLINGPGLSGTFRQVSDGAVWRVGGTPAIGRRSRLITGGSGNFLASGTAAPMYHASFLPLVAPTDEQRKYESRIALALDIDPAARLIDSRNASSPSKSALSPTSPHYERLSPLEWKDNAWKRAETNRWFTPPSKKGKARAPPTLPFRILDAPYLRDDFYCSAMAYSTTCGILAVGLGHQVFLWSETFGVQSPPFSDQHPSNFVTSVTFSSEDGGNSILAVGRHSGTVCLWSVFDSKVRFEVNHPDTITCVAFKQTKSRRISERFQSLEVDAEDLAVGDDIGNIWYYSVEWPEENGRKKFDWQGSMTLLARISAHRQQVCGISWSPDGSYLATGGNDNACLVFDLREIIAPRELGMTFRASNMLSQSKLSLLVEEANQRFLRRHSIIRDMLVSQNQPENSPLSAALLNPIGTLITDRDRTVIVPPNQQKHKLVHSAAVKAIAFAPWQPSLLATGGGLNDRAIHFYHAPSGACLATIDVYAQVTGLIWSKTRREICATFGFAQPEHPYRVAVFAWPSCDQIAAIPWGPNGSSWDRAQNNPRLDCGRALCAVNYPCRPPTYVLDKNDSPGGSSISTLVNHIRLNRGRDVRYRRAVVRPRAKEGGLWCPRTVEEGCIIVASSDQTVKFHEVWSSGRKCNTAPSGPYGNSEILEAMEGLERPGNEVIR</sequence>
<dbReference type="GO" id="GO:0010997">
    <property type="term" value="F:anaphase-promoting complex binding"/>
    <property type="evidence" value="ECO:0007669"/>
    <property type="project" value="InterPro"/>
</dbReference>
<evidence type="ECO:0000256" key="1">
    <source>
        <dbReference type="ARBA" id="ARBA00022574"/>
    </source>
</evidence>
<keyword evidence="5" id="KW-1185">Reference proteome</keyword>
<dbReference type="InterPro" id="IPR033010">
    <property type="entry name" value="Cdc20/Fizzy"/>
</dbReference>
<dbReference type="PANTHER" id="PTHR19918:SF5">
    <property type="entry name" value="MEIOSIS-SPECIFIC APC_C ACTIVATOR PROTEIN AMA1"/>
    <property type="match status" value="1"/>
</dbReference>
<dbReference type="OrthoDB" id="10263272at2759"/>
<evidence type="ECO:0000256" key="2">
    <source>
        <dbReference type="ARBA" id="ARBA00022737"/>
    </source>
</evidence>
<dbReference type="InterPro" id="IPR015943">
    <property type="entry name" value="WD40/YVTN_repeat-like_dom_sf"/>
</dbReference>
<name>A0A5N6TMT5_ASPAV</name>
<dbReference type="SUPFAM" id="SSF50978">
    <property type="entry name" value="WD40 repeat-like"/>
    <property type="match status" value="1"/>
</dbReference>
<proteinExistence type="predicted"/>
<feature type="repeat" description="WD" evidence="3">
    <location>
        <begin position="415"/>
        <end position="449"/>
    </location>
</feature>
<dbReference type="GO" id="GO:0005680">
    <property type="term" value="C:anaphase-promoting complex"/>
    <property type="evidence" value="ECO:0007669"/>
    <property type="project" value="TreeGrafter"/>
</dbReference>
<dbReference type="AlphaFoldDB" id="A0A5N6TMT5"/>
<dbReference type="Proteomes" id="UP000325780">
    <property type="component" value="Unassembled WGS sequence"/>
</dbReference>
<organism evidence="4 5">
    <name type="scientific">Aspergillus avenaceus</name>
    <dbReference type="NCBI Taxonomy" id="36643"/>
    <lineage>
        <taxon>Eukaryota</taxon>
        <taxon>Fungi</taxon>
        <taxon>Dikarya</taxon>
        <taxon>Ascomycota</taxon>
        <taxon>Pezizomycotina</taxon>
        <taxon>Eurotiomycetes</taxon>
        <taxon>Eurotiomycetidae</taxon>
        <taxon>Eurotiales</taxon>
        <taxon>Aspergillaceae</taxon>
        <taxon>Aspergillus</taxon>
        <taxon>Aspergillus subgen. Circumdati</taxon>
    </lineage>
</organism>
<dbReference type="PROSITE" id="PS50082">
    <property type="entry name" value="WD_REPEATS_2"/>
    <property type="match status" value="1"/>
</dbReference>